<dbReference type="AlphaFoldDB" id="A0A5A7PRX8"/>
<dbReference type="PANTHER" id="PTHR36710:SF4">
    <property type="entry name" value="PLANT INVERTASE_PECTIN METHYLESTERASE INHIBITOR SUPERFAMILY PROTEIN"/>
    <property type="match status" value="1"/>
</dbReference>
<dbReference type="InterPro" id="IPR052421">
    <property type="entry name" value="PCW_Enzyme_Inhibitor"/>
</dbReference>
<accession>A0A5A7PRX8</accession>
<comment type="caution">
    <text evidence="6">The sequence shown here is derived from an EMBL/GenBank/DDBJ whole genome shotgun (WGS) entry which is preliminary data.</text>
</comment>
<organism evidence="6 7">
    <name type="scientific">Striga asiatica</name>
    <name type="common">Asiatic witchweed</name>
    <name type="synonym">Buchnera asiatica</name>
    <dbReference type="NCBI Taxonomy" id="4170"/>
    <lineage>
        <taxon>Eukaryota</taxon>
        <taxon>Viridiplantae</taxon>
        <taxon>Streptophyta</taxon>
        <taxon>Embryophyta</taxon>
        <taxon>Tracheophyta</taxon>
        <taxon>Spermatophyta</taxon>
        <taxon>Magnoliopsida</taxon>
        <taxon>eudicotyledons</taxon>
        <taxon>Gunneridae</taxon>
        <taxon>Pentapetalae</taxon>
        <taxon>asterids</taxon>
        <taxon>lamiids</taxon>
        <taxon>Lamiales</taxon>
        <taxon>Orobanchaceae</taxon>
        <taxon>Buchnereae</taxon>
        <taxon>Striga</taxon>
    </lineage>
</organism>
<keyword evidence="7" id="KW-1185">Reference proteome</keyword>
<dbReference type="InterPro" id="IPR035513">
    <property type="entry name" value="Invertase/methylesterase_inhib"/>
</dbReference>
<feature type="chain" id="PRO_5023073772" evidence="4">
    <location>
        <begin position="19"/>
        <end position="187"/>
    </location>
</feature>
<dbReference type="OrthoDB" id="909794at2759"/>
<feature type="signal peptide" evidence="4">
    <location>
        <begin position="1"/>
        <end position="18"/>
    </location>
</feature>
<dbReference type="SMART" id="SM00856">
    <property type="entry name" value="PMEI"/>
    <property type="match status" value="1"/>
</dbReference>
<keyword evidence="2" id="KW-1015">Disulfide bond</keyword>
<reference evidence="7" key="1">
    <citation type="journal article" date="2019" name="Curr. Biol.">
        <title>Genome Sequence of Striga asiatica Provides Insight into the Evolution of Plant Parasitism.</title>
        <authorList>
            <person name="Yoshida S."/>
            <person name="Kim S."/>
            <person name="Wafula E.K."/>
            <person name="Tanskanen J."/>
            <person name="Kim Y.M."/>
            <person name="Honaas L."/>
            <person name="Yang Z."/>
            <person name="Spallek T."/>
            <person name="Conn C.E."/>
            <person name="Ichihashi Y."/>
            <person name="Cheong K."/>
            <person name="Cui S."/>
            <person name="Der J.P."/>
            <person name="Gundlach H."/>
            <person name="Jiao Y."/>
            <person name="Hori C."/>
            <person name="Ishida J.K."/>
            <person name="Kasahara H."/>
            <person name="Kiba T."/>
            <person name="Kim M.S."/>
            <person name="Koo N."/>
            <person name="Laohavisit A."/>
            <person name="Lee Y.H."/>
            <person name="Lumba S."/>
            <person name="McCourt P."/>
            <person name="Mortimer J.C."/>
            <person name="Mutuku J.M."/>
            <person name="Nomura T."/>
            <person name="Sasaki-Sekimoto Y."/>
            <person name="Seto Y."/>
            <person name="Wang Y."/>
            <person name="Wakatake T."/>
            <person name="Sakakibara H."/>
            <person name="Demura T."/>
            <person name="Yamaguchi S."/>
            <person name="Yoneyama K."/>
            <person name="Manabe R.I."/>
            <person name="Nelson D.C."/>
            <person name="Schulman A.H."/>
            <person name="Timko M.P."/>
            <person name="dePamphilis C.W."/>
            <person name="Choi D."/>
            <person name="Shirasu K."/>
        </authorList>
    </citation>
    <scope>NUCLEOTIDE SEQUENCE [LARGE SCALE GENOMIC DNA]</scope>
    <source>
        <strain evidence="7">cv. UVA1</strain>
    </source>
</reference>
<dbReference type="Pfam" id="PF04043">
    <property type="entry name" value="PMEI"/>
    <property type="match status" value="1"/>
</dbReference>
<evidence type="ECO:0000256" key="4">
    <source>
        <dbReference type="SAM" id="SignalP"/>
    </source>
</evidence>
<feature type="domain" description="Pectinesterase inhibitor" evidence="5">
    <location>
        <begin position="36"/>
        <end position="182"/>
    </location>
</feature>
<dbReference type="EMBL" id="BKCP01004961">
    <property type="protein sequence ID" value="GER35408.1"/>
    <property type="molecule type" value="Genomic_DNA"/>
</dbReference>
<dbReference type="GO" id="GO:0046910">
    <property type="term" value="F:pectinesterase inhibitor activity"/>
    <property type="evidence" value="ECO:0007669"/>
    <property type="project" value="InterPro"/>
</dbReference>
<evidence type="ECO:0000313" key="7">
    <source>
        <dbReference type="Proteomes" id="UP000325081"/>
    </source>
</evidence>
<evidence type="ECO:0000256" key="1">
    <source>
        <dbReference type="ARBA" id="ARBA00022729"/>
    </source>
</evidence>
<dbReference type="PANTHER" id="PTHR36710">
    <property type="entry name" value="PECTINESTERASE INHIBITOR-LIKE"/>
    <property type="match status" value="1"/>
</dbReference>
<name>A0A5A7PRX8_STRAF</name>
<comment type="similarity">
    <text evidence="3">Belongs to the PMEI family.</text>
</comment>
<evidence type="ECO:0000313" key="6">
    <source>
        <dbReference type="EMBL" id="GER35408.1"/>
    </source>
</evidence>
<evidence type="ECO:0000256" key="2">
    <source>
        <dbReference type="ARBA" id="ARBA00023157"/>
    </source>
</evidence>
<keyword evidence="1 4" id="KW-0732">Signal</keyword>
<dbReference type="Proteomes" id="UP000325081">
    <property type="component" value="Unassembled WGS sequence"/>
</dbReference>
<dbReference type="InterPro" id="IPR034086">
    <property type="entry name" value="PMEI_plant"/>
</dbReference>
<dbReference type="SUPFAM" id="SSF101148">
    <property type="entry name" value="Plant invertase/pectin methylesterase inhibitor"/>
    <property type="match status" value="1"/>
</dbReference>
<gene>
    <name evidence="6" type="ORF">STAS_11681</name>
</gene>
<evidence type="ECO:0000256" key="3">
    <source>
        <dbReference type="ARBA" id="ARBA00038471"/>
    </source>
</evidence>
<sequence length="187" mass="20792">MDTSIPLYFLILLTISHAHTCKNSSILTNNKSPGLVTDALIHKICSKTGNPALCMHHLGQFKGKPVIPTTLTNIIGLAKHHAQTTKHKISDIHKETQENKPELRLMYQKCIKNYADAMGQLDRAIYGSRDYRKMGPIKQHALIAISDVRSCTMELAKHKSETLGLISDNRMFQDIGSVIVGICNETS</sequence>
<evidence type="ECO:0000259" key="5">
    <source>
        <dbReference type="SMART" id="SM00856"/>
    </source>
</evidence>
<protein>
    <submittedName>
        <fullName evidence="6">Plant invertase/pectin methylesterase inhibitor</fullName>
    </submittedName>
</protein>
<proteinExistence type="inferred from homology"/>
<dbReference type="NCBIfam" id="TIGR01614">
    <property type="entry name" value="PME_inhib"/>
    <property type="match status" value="1"/>
</dbReference>
<dbReference type="InterPro" id="IPR006501">
    <property type="entry name" value="Pectinesterase_inhib_dom"/>
</dbReference>
<dbReference type="CDD" id="cd15797">
    <property type="entry name" value="PMEI"/>
    <property type="match status" value="1"/>
</dbReference>
<dbReference type="Gene3D" id="1.20.140.40">
    <property type="entry name" value="Invertase/pectin methylesterase inhibitor family protein"/>
    <property type="match status" value="1"/>
</dbReference>